<sequence length="335" mass="35536">MVPRDAGGPVGVHAARRGAVRGGRREGASPEVWRIPLPPGGEKASSAALPAGARGTPPPTLSARVTTPAGPRRAVIVIWPALGVDASYYDLFGERLAALGIAAVAVDLRGQGASRPRPGRGTRHGYHELASRDWPAVLDAVRDRFGPGVPLYPLGHSIGGQVSVLHLARGTEAVDGLLLVAAGSVDFRGFRGAARYRVLASTQLVALVSAVWGFWPGHRLGFGGRQPARLMRDWARICRTGRFAPAGADFDYEAHLGEVTLPVLAVSVAGDHLAPAGAVDRLCAKLPAAEVERWHYRPDGGERVDHVRWARRGAAIAERISGWLTEREAAARRPS</sequence>
<comment type="caution">
    <text evidence="3">The sequence shown here is derived from an EMBL/GenBank/DDBJ whole genome shotgun (WGS) entry which is preliminary data.</text>
</comment>
<evidence type="ECO:0000313" key="4">
    <source>
        <dbReference type="Proteomes" id="UP001596035"/>
    </source>
</evidence>
<dbReference type="GO" id="GO:0016787">
    <property type="term" value="F:hydrolase activity"/>
    <property type="evidence" value="ECO:0007669"/>
    <property type="project" value="UniProtKB-KW"/>
</dbReference>
<evidence type="ECO:0000256" key="1">
    <source>
        <dbReference type="SAM" id="MobiDB-lite"/>
    </source>
</evidence>
<dbReference type="InterPro" id="IPR029058">
    <property type="entry name" value="AB_hydrolase_fold"/>
</dbReference>
<dbReference type="Pfam" id="PF12146">
    <property type="entry name" value="Hydrolase_4"/>
    <property type="match status" value="1"/>
</dbReference>
<dbReference type="EMBL" id="JBHSKN010000009">
    <property type="protein sequence ID" value="MFC5240203.1"/>
    <property type="molecule type" value="Genomic_DNA"/>
</dbReference>
<feature type="region of interest" description="Disordered" evidence="1">
    <location>
        <begin position="1"/>
        <end position="66"/>
    </location>
</feature>
<dbReference type="InterPro" id="IPR017208">
    <property type="entry name" value="UCP037442_abhydr"/>
</dbReference>
<dbReference type="Gene3D" id="3.40.50.1820">
    <property type="entry name" value="alpha/beta hydrolase"/>
    <property type="match status" value="1"/>
</dbReference>
<keyword evidence="4" id="KW-1185">Reference proteome</keyword>
<dbReference type="RefSeq" id="WP_344559540.1">
    <property type="nucleotide sequence ID" value="NZ_BAAATG010000014.1"/>
</dbReference>
<evidence type="ECO:0000259" key="2">
    <source>
        <dbReference type="Pfam" id="PF12146"/>
    </source>
</evidence>
<reference evidence="4" key="1">
    <citation type="journal article" date="2019" name="Int. J. Syst. Evol. Microbiol.">
        <title>The Global Catalogue of Microorganisms (GCM) 10K type strain sequencing project: providing services to taxonomists for standard genome sequencing and annotation.</title>
        <authorList>
            <consortium name="The Broad Institute Genomics Platform"/>
            <consortium name="The Broad Institute Genome Sequencing Center for Infectious Disease"/>
            <person name="Wu L."/>
            <person name="Ma J."/>
        </authorList>
    </citation>
    <scope>NUCLEOTIDE SEQUENCE [LARGE SCALE GENOMIC DNA]</scope>
    <source>
        <strain evidence="4">CGMCC 4.7131</strain>
    </source>
</reference>
<accession>A0ABW0DN36</accession>
<protein>
    <submittedName>
        <fullName evidence="3">Alpha/beta fold hydrolase</fullName>
    </submittedName>
</protein>
<name>A0ABW0DN36_9ACTN</name>
<dbReference type="SUPFAM" id="SSF53474">
    <property type="entry name" value="alpha/beta-Hydrolases"/>
    <property type="match status" value="1"/>
</dbReference>
<proteinExistence type="predicted"/>
<evidence type="ECO:0000313" key="3">
    <source>
        <dbReference type="EMBL" id="MFC5240203.1"/>
    </source>
</evidence>
<dbReference type="InterPro" id="IPR022742">
    <property type="entry name" value="Hydrolase_4"/>
</dbReference>
<dbReference type="Proteomes" id="UP001596035">
    <property type="component" value="Unassembled WGS sequence"/>
</dbReference>
<organism evidence="3 4">
    <name type="scientific">Streptomyces atrovirens</name>
    <dbReference type="NCBI Taxonomy" id="285556"/>
    <lineage>
        <taxon>Bacteria</taxon>
        <taxon>Bacillati</taxon>
        <taxon>Actinomycetota</taxon>
        <taxon>Actinomycetes</taxon>
        <taxon>Kitasatosporales</taxon>
        <taxon>Streptomycetaceae</taxon>
        <taxon>Streptomyces</taxon>
    </lineage>
</organism>
<gene>
    <name evidence="3" type="ORF">ACFPWV_09860</name>
</gene>
<keyword evidence="3" id="KW-0378">Hydrolase</keyword>
<feature type="domain" description="Serine aminopeptidase S33" evidence="2">
    <location>
        <begin position="71"/>
        <end position="182"/>
    </location>
</feature>
<dbReference type="PIRSF" id="PIRSF037442">
    <property type="entry name" value="UCP037442_abhydr"/>
    <property type="match status" value="1"/>
</dbReference>